<dbReference type="OrthoDB" id="9804758at2"/>
<dbReference type="GO" id="GO:0032324">
    <property type="term" value="P:molybdopterin cofactor biosynthetic process"/>
    <property type="evidence" value="ECO:0007669"/>
    <property type="project" value="InterPro"/>
</dbReference>
<organism evidence="1 2">
    <name type="scientific">Chitinophaga lutea</name>
    <dbReference type="NCBI Taxonomy" id="2488634"/>
    <lineage>
        <taxon>Bacteria</taxon>
        <taxon>Pseudomonadati</taxon>
        <taxon>Bacteroidota</taxon>
        <taxon>Chitinophagia</taxon>
        <taxon>Chitinophagales</taxon>
        <taxon>Chitinophagaceae</taxon>
        <taxon>Chitinophaga</taxon>
    </lineage>
</organism>
<dbReference type="Proteomes" id="UP000278351">
    <property type="component" value="Unassembled WGS sequence"/>
</dbReference>
<dbReference type="Gene3D" id="2.40.340.10">
    <property type="entry name" value="MoeA, C-terminal, domain IV"/>
    <property type="match status" value="1"/>
</dbReference>
<dbReference type="RefSeq" id="WP_123846889.1">
    <property type="nucleotide sequence ID" value="NZ_RPDH01000002.1"/>
</dbReference>
<comment type="caution">
    <text evidence="1">The sequence shown here is derived from an EMBL/GenBank/DDBJ whole genome shotgun (WGS) entry which is preliminary data.</text>
</comment>
<dbReference type="InterPro" id="IPR036688">
    <property type="entry name" value="MoeA_C_domain_IV_sf"/>
</dbReference>
<keyword evidence="2" id="KW-1185">Reference proteome</keyword>
<reference evidence="1 2" key="1">
    <citation type="submission" date="2018-11" db="EMBL/GenBank/DDBJ databases">
        <title>Chitinophaga lutea sp.nov., isolate from arsenic contaminated soil.</title>
        <authorList>
            <person name="Zong Y."/>
        </authorList>
    </citation>
    <scope>NUCLEOTIDE SEQUENCE [LARGE SCALE GENOMIC DNA]</scope>
    <source>
        <strain evidence="1 2">ZY74</strain>
    </source>
</reference>
<dbReference type="Gene3D" id="3.40.980.10">
    <property type="entry name" value="MoaB/Mog-like domain"/>
    <property type="match status" value="1"/>
</dbReference>
<evidence type="ECO:0000313" key="2">
    <source>
        <dbReference type="Proteomes" id="UP000278351"/>
    </source>
</evidence>
<dbReference type="AlphaFoldDB" id="A0A3N4PMM9"/>
<evidence type="ECO:0008006" key="3">
    <source>
        <dbReference type="Google" id="ProtNLM"/>
    </source>
</evidence>
<protein>
    <recommendedName>
        <fullName evidence="3">Molybdopterin molybdenumtransferase</fullName>
    </recommendedName>
</protein>
<dbReference type="Gene3D" id="3.90.105.10">
    <property type="entry name" value="Molybdopterin biosynthesis moea protein, domain 2"/>
    <property type="match status" value="1"/>
</dbReference>
<sequence length="287" mass="31373">MISVTAAMQQIAACRTSWGTEQVQPEQATGRVISEALTDQEGNKLLDTGTRINFQHLALLVSAGIRQLKVHRPPRAAILTVEGDTANNFTIAGLLEQNGIIPETNERATGPKKLEAAMKEALETDLLVICGEEGVHKVLQELGVEQVFHKVRAKALKSFWLGYSPTKTRVMVFPANTFSVQVGGKLFLESYIRACWQLPAVRPWLLPFMENRSAVSSFDEFVPAMMVNKNGLKIKGLHFPKTAELAAAAQAHGFIYHSTDAGSLEPGSLVPFYPWVEGVSPAVNGQH</sequence>
<gene>
    <name evidence="1" type="ORF">EGT74_12485</name>
</gene>
<name>A0A3N4PMM9_9BACT</name>
<dbReference type="EMBL" id="RPDH01000002">
    <property type="protein sequence ID" value="RPE07889.1"/>
    <property type="molecule type" value="Genomic_DNA"/>
</dbReference>
<evidence type="ECO:0000313" key="1">
    <source>
        <dbReference type="EMBL" id="RPE07889.1"/>
    </source>
</evidence>
<dbReference type="InterPro" id="IPR036425">
    <property type="entry name" value="MoaB/Mog-like_dom_sf"/>
</dbReference>
<proteinExistence type="predicted"/>
<accession>A0A3N4PMM9</accession>